<keyword evidence="3" id="KW-1185">Reference proteome</keyword>
<organism evidence="2 3">
    <name type="scientific">Mycobacterium saskatchewanense</name>
    <dbReference type="NCBI Taxonomy" id="220927"/>
    <lineage>
        <taxon>Bacteria</taxon>
        <taxon>Bacillati</taxon>
        <taxon>Actinomycetota</taxon>
        <taxon>Actinomycetes</taxon>
        <taxon>Mycobacteriales</taxon>
        <taxon>Mycobacteriaceae</taxon>
        <taxon>Mycobacterium</taxon>
        <taxon>Mycobacterium simiae complex</taxon>
    </lineage>
</organism>
<name>A0AAJ3NK45_9MYCO</name>
<protein>
    <submittedName>
        <fullName evidence="2">Uncharacterized protein</fullName>
    </submittedName>
</protein>
<evidence type="ECO:0000313" key="3">
    <source>
        <dbReference type="Proteomes" id="UP000193387"/>
    </source>
</evidence>
<dbReference type="RefSeq" id="WP_085258692.1">
    <property type="nucleotide sequence ID" value="NZ_AP022573.1"/>
</dbReference>
<sequence length="196" mass="21702">MVDNFAAEVEALRAEIAATLTEAVTIATDMGRYAGREWDQFLHRTDAGRVINQVGYYAKGAWSEAGEFVEGVWDISSVRIMLDAIGVRSEKSLIRCEPCRLRIPRRLLANDECAPHSFGSSNELSSDAPPTCAAVSSREVNQFRGPDRTTVASTSRQSLDIHRWPRSARRGKATGRRGAVRMTASPRRRWPARLAG</sequence>
<evidence type="ECO:0000256" key="1">
    <source>
        <dbReference type="SAM" id="MobiDB-lite"/>
    </source>
</evidence>
<dbReference type="Proteomes" id="UP000193387">
    <property type="component" value="Unassembled WGS sequence"/>
</dbReference>
<comment type="caution">
    <text evidence="2">The sequence shown here is derived from an EMBL/GenBank/DDBJ whole genome shotgun (WGS) entry which is preliminary data.</text>
</comment>
<evidence type="ECO:0000313" key="2">
    <source>
        <dbReference type="EMBL" id="ORW63897.1"/>
    </source>
</evidence>
<proteinExistence type="predicted"/>
<gene>
    <name evidence="2" type="ORF">AWC23_26940</name>
</gene>
<feature type="compositionally biased region" description="Basic residues" evidence="1">
    <location>
        <begin position="164"/>
        <end position="179"/>
    </location>
</feature>
<dbReference type="EMBL" id="LQPR01000085">
    <property type="protein sequence ID" value="ORW63897.1"/>
    <property type="molecule type" value="Genomic_DNA"/>
</dbReference>
<dbReference type="AlphaFoldDB" id="A0AAJ3NK45"/>
<feature type="region of interest" description="Disordered" evidence="1">
    <location>
        <begin position="144"/>
        <end position="196"/>
    </location>
</feature>
<accession>A0AAJ3NK45</accession>
<reference evidence="2 3" key="1">
    <citation type="submission" date="2016-01" db="EMBL/GenBank/DDBJ databases">
        <title>The new phylogeny of the genus Mycobacterium.</title>
        <authorList>
            <person name="Tarcisio F."/>
            <person name="Conor M."/>
            <person name="Antonella G."/>
            <person name="Elisabetta G."/>
            <person name="Giulia F.S."/>
            <person name="Sara T."/>
            <person name="Anna F."/>
            <person name="Clotilde B."/>
            <person name="Roberto B."/>
            <person name="Veronica D.S."/>
            <person name="Fabio R."/>
            <person name="Monica P."/>
            <person name="Olivier J."/>
            <person name="Enrico T."/>
            <person name="Nicola S."/>
        </authorList>
    </citation>
    <scope>NUCLEOTIDE SEQUENCE [LARGE SCALE GENOMIC DNA]</scope>
    <source>
        <strain evidence="2 3">DSM 44616</strain>
    </source>
</reference>
<feature type="compositionally biased region" description="Basic residues" evidence="1">
    <location>
        <begin position="186"/>
        <end position="196"/>
    </location>
</feature>